<dbReference type="Gene3D" id="3.10.129.10">
    <property type="entry name" value="Hotdog Thioesterase"/>
    <property type="match status" value="1"/>
</dbReference>
<accession>A0ABY5SJW2</accession>
<reference evidence="3" key="1">
    <citation type="submission" date="2022-03" db="EMBL/GenBank/DDBJ databases">
        <title>Brevibacterium spongiae sp. nov., isolated from marine sponge.</title>
        <authorList>
            <person name="Li Z."/>
            <person name="Zhang M."/>
        </authorList>
    </citation>
    <scope>NUCLEOTIDE SEQUENCE</scope>
    <source>
        <strain evidence="3">WHS-Z9</strain>
    </source>
</reference>
<evidence type="ECO:0000256" key="1">
    <source>
        <dbReference type="ARBA" id="ARBA00005254"/>
    </source>
</evidence>
<dbReference type="PRINTS" id="PR01483">
    <property type="entry name" value="FASYNTHASE"/>
</dbReference>
<evidence type="ECO:0000313" key="4">
    <source>
        <dbReference type="Proteomes" id="UP001064879"/>
    </source>
</evidence>
<dbReference type="InterPro" id="IPR029069">
    <property type="entry name" value="HotDog_dom_sf"/>
</dbReference>
<dbReference type="Proteomes" id="UP001064879">
    <property type="component" value="Chromosome"/>
</dbReference>
<dbReference type="EMBL" id="CP093443">
    <property type="protein sequence ID" value="UVI34409.1"/>
    <property type="molecule type" value="Genomic_DNA"/>
</dbReference>
<keyword evidence="4" id="KW-1185">Reference proteome</keyword>
<sequence>MMAGSMLPVYARALIKTLPVGPRTGPDLPQRSLDRSIPLEPVAYSGFAHVVEQRLGDIVHPGYLHVLAFPLSMQLLSDPDVPLPMLGMVHIHNRVDMLSPARLGEVVDFHVELAGPFEHAKGTTIEVQVTAHVEGRPVMDEVSTYLAKGKKLPGVQARAQVPHAQFEAPRPSALWRLDPIIGQRYAQVSGDFNPIHLNGLAAKGFGFPRQIAHGMYTASRALSAMDPRLESYRWDVSFAKPILLPGTAGYALLEGRRHEASRSAVFHPKSGKPHVLTQVAHLEG</sequence>
<feature type="domain" description="MaoC-like" evidence="2">
    <location>
        <begin position="183"/>
        <end position="248"/>
    </location>
</feature>
<gene>
    <name evidence="3" type="ORF">L1F31_09640</name>
</gene>
<evidence type="ECO:0000313" key="3">
    <source>
        <dbReference type="EMBL" id="UVI34409.1"/>
    </source>
</evidence>
<dbReference type="PANTHER" id="PTHR43841">
    <property type="entry name" value="3-HYDROXYACYL-THIOESTER DEHYDRATASE HTDX-RELATED"/>
    <property type="match status" value="1"/>
</dbReference>
<comment type="similarity">
    <text evidence="1">Belongs to the enoyl-CoA hydratase/isomerase family.</text>
</comment>
<dbReference type="InterPro" id="IPR003965">
    <property type="entry name" value="Fatty_acid_synthase"/>
</dbReference>
<proteinExistence type="inferred from homology"/>
<name>A0ABY5SJW2_9MICO</name>
<dbReference type="SUPFAM" id="SSF54637">
    <property type="entry name" value="Thioesterase/thiol ester dehydrase-isomerase"/>
    <property type="match status" value="2"/>
</dbReference>
<dbReference type="InterPro" id="IPR002539">
    <property type="entry name" value="MaoC-like_dom"/>
</dbReference>
<dbReference type="Pfam" id="PF01575">
    <property type="entry name" value="MaoC_dehydratas"/>
    <property type="match status" value="1"/>
</dbReference>
<dbReference type="RefSeq" id="WP_265417092.1">
    <property type="nucleotide sequence ID" value="NZ_CP093443.1"/>
</dbReference>
<evidence type="ECO:0000259" key="2">
    <source>
        <dbReference type="Pfam" id="PF01575"/>
    </source>
</evidence>
<protein>
    <recommendedName>
        <fullName evidence="2">MaoC-like domain-containing protein</fullName>
    </recommendedName>
</protein>
<organism evidence="3 4">
    <name type="scientific">Brevibacterium spongiae</name>
    <dbReference type="NCBI Taxonomy" id="2909672"/>
    <lineage>
        <taxon>Bacteria</taxon>
        <taxon>Bacillati</taxon>
        <taxon>Actinomycetota</taxon>
        <taxon>Actinomycetes</taxon>
        <taxon>Micrococcales</taxon>
        <taxon>Brevibacteriaceae</taxon>
        <taxon>Brevibacterium</taxon>
    </lineage>
</organism>
<dbReference type="PANTHER" id="PTHR43841:SF3">
    <property type="entry name" value="(3R)-HYDROXYACYL-ACP DEHYDRATASE SUBUNIT HADB"/>
    <property type="match status" value="1"/>
</dbReference>